<reference evidence="1 2" key="1">
    <citation type="journal article" date="2010" name="Science">
        <title>Genomic comparison of the ants Camponotus floridanus and Harpegnathos saltator.</title>
        <authorList>
            <person name="Bonasio R."/>
            <person name="Zhang G."/>
            <person name="Ye C."/>
            <person name="Mutti N.S."/>
            <person name="Fang X."/>
            <person name="Qin N."/>
            <person name="Donahue G."/>
            <person name="Yang P."/>
            <person name="Li Q."/>
            <person name="Li C."/>
            <person name="Zhang P."/>
            <person name="Huang Z."/>
            <person name="Berger S.L."/>
            <person name="Reinberg D."/>
            <person name="Wang J."/>
            <person name="Liebig J."/>
        </authorList>
    </citation>
    <scope>NUCLEOTIDE SEQUENCE [LARGE SCALE GENOMIC DNA]</scope>
    <source>
        <strain evidence="2">C129</strain>
    </source>
</reference>
<evidence type="ECO:0000313" key="2">
    <source>
        <dbReference type="Proteomes" id="UP000000311"/>
    </source>
</evidence>
<keyword evidence="2" id="KW-1185">Reference proteome</keyword>
<dbReference type="Proteomes" id="UP000000311">
    <property type="component" value="Unassembled WGS sequence"/>
</dbReference>
<dbReference type="AlphaFoldDB" id="E2A9B2"/>
<name>E2A9B2_CAMFO</name>
<accession>E2A9B2</accession>
<evidence type="ECO:0000313" key="1">
    <source>
        <dbReference type="EMBL" id="EFN69954.1"/>
    </source>
</evidence>
<dbReference type="InParanoid" id="E2A9B2"/>
<dbReference type="EMBL" id="GL437781">
    <property type="protein sequence ID" value="EFN69954.1"/>
    <property type="molecule type" value="Genomic_DNA"/>
</dbReference>
<organism evidence="2">
    <name type="scientific">Camponotus floridanus</name>
    <name type="common">Florida carpenter ant</name>
    <dbReference type="NCBI Taxonomy" id="104421"/>
    <lineage>
        <taxon>Eukaryota</taxon>
        <taxon>Metazoa</taxon>
        <taxon>Ecdysozoa</taxon>
        <taxon>Arthropoda</taxon>
        <taxon>Hexapoda</taxon>
        <taxon>Insecta</taxon>
        <taxon>Pterygota</taxon>
        <taxon>Neoptera</taxon>
        <taxon>Endopterygota</taxon>
        <taxon>Hymenoptera</taxon>
        <taxon>Apocrita</taxon>
        <taxon>Aculeata</taxon>
        <taxon>Formicoidea</taxon>
        <taxon>Formicidae</taxon>
        <taxon>Formicinae</taxon>
        <taxon>Camponotus</taxon>
    </lineage>
</organism>
<sequence>MAKTPEKDGKNRIGAVLIERYTQRRIEGGTWASVRSNKTLRCFLLRGTTQGRSIDFAGPMENLSSSSIPILPVSTTETENKHTKLNTDVGNYAEANRRSCVLQTAGKITFVRVSTEDTREVFVLGVNSDLSSMATDTLWNYLLSFIPATHRAFITTGSAFCCIRVL</sequence>
<gene>
    <name evidence="1" type="ORF">EAG_14297</name>
</gene>
<protein>
    <submittedName>
        <fullName evidence="1">Uncharacterized protein</fullName>
    </submittedName>
</protein>
<proteinExistence type="predicted"/>